<dbReference type="RefSeq" id="WP_070741733.1">
    <property type="nucleotide sequence ID" value="NZ_MDZA01000066.1"/>
</dbReference>
<organism evidence="2 3">
    <name type="scientific">Hymenobacter coccineus</name>
    <dbReference type="NCBI Taxonomy" id="1908235"/>
    <lineage>
        <taxon>Bacteria</taxon>
        <taxon>Pseudomonadati</taxon>
        <taxon>Bacteroidota</taxon>
        <taxon>Cytophagia</taxon>
        <taxon>Cytophagales</taxon>
        <taxon>Hymenobacteraceae</taxon>
        <taxon>Hymenobacter</taxon>
    </lineage>
</organism>
<evidence type="ECO:0000313" key="3">
    <source>
        <dbReference type="Proteomes" id="UP000177506"/>
    </source>
</evidence>
<dbReference type="Proteomes" id="UP000177506">
    <property type="component" value="Unassembled WGS sequence"/>
</dbReference>
<evidence type="ECO:0000313" key="2">
    <source>
        <dbReference type="EMBL" id="OGX91350.1"/>
    </source>
</evidence>
<gene>
    <name evidence="2" type="ORF">BEN49_04980</name>
</gene>
<dbReference type="Gene3D" id="3.10.180.10">
    <property type="entry name" value="2,3-Dihydroxybiphenyl 1,2-Dioxygenase, domain 1"/>
    <property type="match status" value="1"/>
</dbReference>
<dbReference type="InterPro" id="IPR058997">
    <property type="entry name" value="YycE-like_C"/>
</dbReference>
<accession>A0A1G1TKG2</accession>
<dbReference type="AlphaFoldDB" id="A0A1G1TKG2"/>
<feature type="domain" description="VOC" evidence="1">
    <location>
        <begin position="4"/>
        <end position="126"/>
    </location>
</feature>
<evidence type="ECO:0000259" key="1">
    <source>
        <dbReference type="PROSITE" id="PS51819"/>
    </source>
</evidence>
<dbReference type="CDD" id="cd06587">
    <property type="entry name" value="VOC"/>
    <property type="match status" value="1"/>
</dbReference>
<dbReference type="InterPro" id="IPR037523">
    <property type="entry name" value="VOC_core"/>
</dbReference>
<dbReference type="InterPro" id="IPR029068">
    <property type="entry name" value="Glyas_Bleomycin-R_OHBP_Dase"/>
</dbReference>
<sequence length="130" mass="14159">MLIPKLRVARPTNDLAAPVHFYCEGLGLERLAGFTAHQGFDGVMLGHPGAPYHLEFTREDGQLVAPAPTAEHLLVFYYPDAAAWQAATARLEAAGYAAVPAHNPYWDAQGRTFADPDGYRVVLQQAAWAL</sequence>
<dbReference type="PROSITE" id="PS51819">
    <property type="entry name" value="VOC"/>
    <property type="match status" value="1"/>
</dbReference>
<name>A0A1G1TKG2_9BACT</name>
<dbReference type="EMBL" id="MDZA01000066">
    <property type="protein sequence ID" value="OGX91350.1"/>
    <property type="molecule type" value="Genomic_DNA"/>
</dbReference>
<dbReference type="SUPFAM" id="SSF54593">
    <property type="entry name" value="Glyoxalase/Bleomycin resistance protein/Dihydroxybiphenyl dioxygenase"/>
    <property type="match status" value="1"/>
</dbReference>
<dbReference type="Pfam" id="PF22658">
    <property type="entry name" value="YycE-like_N"/>
    <property type="match status" value="1"/>
</dbReference>
<comment type="caution">
    <text evidence="2">The sequence shown here is derived from an EMBL/GenBank/DDBJ whole genome shotgun (WGS) entry which is preliminary data.</text>
</comment>
<dbReference type="OrthoDB" id="8018325at2"/>
<reference evidence="2 3" key="1">
    <citation type="submission" date="2016-08" db="EMBL/GenBank/DDBJ databases">
        <title>Hymenobacter coccineus sp. nov., Hymenobacter lapidarius sp. nov. and Hymenobacter glacialis sp. nov., isolated from Antarctic soil.</title>
        <authorList>
            <person name="Sedlacek I."/>
            <person name="Kralova S."/>
            <person name="Kyrova K."/>
            <person name="Maslanova I."/>
            <person name="Stankova E."/>
            <person name="Vrbovska V."/>
            <person name="Nemec M."/>
            <person name="Bartak M."/>
            <person name="Svec P."/>
            <person name="Busse H.-J."/>
            <person name="Pantucek R."/>
        </authorList>
    </citation>
    <scope>NUCLEOTIDE SEQUENCE [LARGE SCALE GENOMIC DNA]</scope>
    <source>
        <strain evidence="2 3">CCM 8649</strain>
    </source>
</reference>
<protein>
    <submittedName>
        <fullName evidence="2">Glyoxalase</fullName>
    </submittedName>
</protein>
<dbReference type="InterPro" id="IPR058998">
    <property type="entry name" value="YycE-like_N"/>
</dbReference>
<dbReference type="Pfam" id="PF22659">
    <property type="entry name" value="YycE-like_C"/>
    <property type="match status" value="1"/>
</dbReference>
<keyword evidence="3" id="KW-1185">Reference proteome</keyword>
<proteinExistence type="predicted"/>